<dbReference type="SUPFAM" id="SSF51905">
    <property type="entry name" value="FAD/NAD(P)-binding domain"/>
    <property type="match status" value="1"/>
</dbReference>
<dbReference type="InterPro" id="IPR036188">
    <property type="entry name" value="FAD/NAD-bd_sf"/>
</dbReference>
<organism evidence="3 4">
    <name type="scientific">Paenibacillus agri</name>
    <dbReference type="NCBI Taxonomy" id="2744309"/>
    <lineage>
        <taxon>Bacteria</taxon>
        <taxon>Bacillati</taxon>
        <taxon>Bacillota</taxon>
        <taxon>Bacilli</taxon>
        <taxon>Bacillales</taxon>
        <taxon>Paenibacillaceae</taxon>
        <taxon>Paenibacillus</taxon>
    </lineage>
</organism>
<dbReference type="EMBL" id="JABWCS010000207">
    <property type="protein sequence ID" value="NUU61235.1"/>
    <property type="molecule type" value="Genomic_DNA"/>
</dbReference>
<gene>
    <name evidence="3" type="ORF">HPT30_12835</name>
</gene>
<evidence type="ECO:0000313" key="3">
    <source>
        <dbReference type="EMBL" id="NUU61235.1"/>
    </source>
</evidence>
<feature type="domain" description="Amine oxidase" evidence="2">
    <location>
        <begin position="116"/>
        <end position="372"/>
    </location>
</feature>
<dbReference type="Gene3D" id="3.50.50.60">
    <property type="entry name" value="FAD/NAD(P)-binding domain"/>
    <property type="match status" value="2"/>
</dbReference>
<reference evidence="3" key="1">
    <citation type="submission" date="2020-06" db="EMBL/GenBank/DDBJ databases">
        <title>Paenibacillus sp. nov., isolated from soil.</title>
        <authorList>
            <person name="Seo Y.L."/>
        </authorList>
    </citation>
    <scope>NUCLEOTIDE SEQUENCE [LARGE SCALE GENOMIC DNA]</scope>
    <source>
        <strain evidence="3">JW14</strain>
    </source>
</reference>
<dbReference type="Pfam" id="PF13450">
    <property type="entry name" value="NAD_binding_8"/>
    <property type="match status" value="1"/>
</dbReference>
<sequence length="379" mass="41039">MRVKVEIEEKSNDPVVIVGAGLSGLRAASLLISQGIPCVVLESRERFGGRVLSLEAPDKPELGKFDLGPTWFWPQYEPMIASLVQELDLEVFAQHTEGAMLSERYKNEPAQRFMLAEGTVERSMRLTGGVRCLIDAVAATLPPGTIQLNTRVTSIRAGEDQTITLGADFPDGTQKSIAASAVILALPPRLVARHITFSPALPSELMASLMDKPTWMAGQAKVVAVYDTPFWRQDGLSGLVSSWVGPLQEIHDASPATGSGALFGFFGMRAEMRRELGEDKVLSLVVEQLSRLLGPSAEAMSGLLYKDWSMDPETAVEEDSTPLADFPNYGRLSGAGAWSKKIFFAGTETSPEHGGHLEGALQSAEQVVSEVIQLYQTHV</sequence>
<dbReference type="InterPro" id="IPR050703">
    <property type="entry name" value="Flavin_MAO"/>
</dbReference>
<proteinExistence type="inferred from homology"/>
<evidence type="ECO:0000259" key="2">
    <source>
        <dbReference type="Pfam" id="PF01593"/>
    </source>
</evidence>
<dbReference type="Pfam" id="PF01593">
    <property type="entry name" value="Amino_oxidase"/>
    <property type="match status" value="1"/>
</dbReference>
<dbReference type="Proteomes" id="UP000564806">
    <property type="component" value="Unassembled WGS sequence"/>
</dbReference>
<protein>
    <submittedName>
        <fullName evidence="3">FAD-dependent oxidoreductase</fullName>
    </submittedName>
</protein>
<keyword evidence="4" id="KW-1185">Reference proteome</keyword>
<dbReference type="InterPro" id="IPR002937">
    <property type="entry name" value="Amino_oxidase"/>
</dbReference>
<dbReference type="SUPFAM" id="SSF54373">
    <property type="entry name" value="FAD-linked reductases, C-terminal domain"/>
    <property type="match status" value="1"/>
</dbReference>
<accession>A0A850EJI3</accession>
<evidence type="ECO:0000256" key="1">
    <source>
        <dbReference type="ARBA" id="ARBA00005995"/>
    </source>
</evidence>
<comment type="caution">
    <text evidence="3">The sequence shown here is derived from an EMBL/GenBank/DDBJ whole genome shotgun (WGS) entry which is preliminary data.</text>
</comment>
<evidence type="ECO:0000313" key="4">
    <source>
        <dbReference type="Proteomes" id="UP000564806"/>
    </source>
</evidence>
<name>A0A850EJI3_9BACL</name>
<dbReference type="PANTHER" id="PTHR43563">
    <property type="entry name" value="AMINE OXIDASE"/>
    <property type="match status" value="1"/>
</dbReference>
<comment type="similarity">
    <text evidence="1">Belongs to the flavin monoamine oxidase family.</text>
</comment>
<dbReference type="AlphaFoldDB" id="A0A850EJI3"/>
<dbReference type="PANTHER" id="PTHR43563:SF1">
    <property type="entry name" value="AMINE OXIDASE [FLAVIN-CONTAINING] B"/>
    <property type="match status" value="1"/>
</dbReference>
<dbReference type="GO" id="GO:0016491">
    <property type="term" value="F:oxidoreductase activity"/>
    <property type="evidence" value="ECO:0007669"/>
    <property type="project" value="InterPro"/>
</dbReference>